<reference evidence="1" key="1">
    <citation type="journal article" date="2021" name="New Phytol.">
        <title>Evolutionary innovations through gain and loss of genes in the ectomycorrhizal Boletales.</title>
        <authorList>
            <person name="Wu G."/>
            <person name="Miyauchi S."/>
            <person name="Morin E."/>
            <person name="Kuo A."/>
            <person name="Drula E."/>
            <person name="Varga T."/>
            <person name="Kohler A."/>
            <person name="Feng B."/>
            <person name="Cao Y."/>
            <person name="Lipzen A."/>
            <person name="Daum C."/>
            <person name="Hundley H."/>
            <person name="Pangilinan J."/>
            <person name="Johnson J."/>
            <person name="Barry K."/>
            <person name="LaButti K."/>
            <person name="Ng V."/>
            <person name="Ahrendt S."/>
            <person name="Min B."/>
            <person name="Choi I.G."/>
            <person name="Park H."/>
            <person name="Plett J.M."/>
            <person name="Magnuson J."/>
            <person name="Spatafora J.W."/>
            <person name="Nagy L.G."/>
            <person name="Henrissat B."/>
            <person name="Grigoriev I.V."/>
            <person name="Yang Z.L."/>
            <person name="Xu J."/>
            <person name="Martin F.M."/>
        </authorList>
    </citation>
    <scope>NUCLEOTIDE SEQUENCE</scope>
    <source>
        <strain evidence="1">KUC20120723A-06</strain>
    </source>
</reference>
<dbReference type="EMBL" id="MU266426">
    <property type="protein sequence ID" value="KAH7924384.1"/>
    <property type="molecule type" value="Genomic_DNA"/>
</dbReference>
<dbReference type="Proteomes" id="UP000790709">
    <property type="component" value="Unassembled WGS sequence"/>
</dbReference>
<proteinExistence type="predicted"/>
<keyword evidence="2" id="KW-1185">Reference proteome</keyword>
<sequence length="447" mass="48232">MLQDLRTPIDMYVSSPFTSSKTLPSFLLLVSLATSGCAQNRTTEQGEAQITDPFQECIPYSYEPVNAAINNFPGIWETATILANDTAAAAKYQSIIGQIPDIQPKGTEPASSTGDFNGYNYPSSDPDCWWTDTGCTTPKHAGLAADIVSLPEPDSLGYGFDDGPNCSHNVFYDYLAQKNQKATFYYIGSNVMDFPLEAQRALADGHEICVHTWSHPYMTSLQNEQVFAEFWYGEMQAIKLVVGVTPTCWRPPFGDVDDRVRAFAQALGLRAILWQYDSNDWSEGSDGVTSAQIDANYQNLINLADNGTFSSAGTIMLTHELNNFTMSEAMKFHDQLQTAFKYLVPVGVAYNQTQPYVETNYSLPTFEQYISGVTTVSGASNGTAQSNSTTSSASPSSTGQSSIGSGSSSSGSGSSSSGSRAVNSPNGARTALLGIGMLSATARWLFL</sequence>
<comment type="caution">
    <text evidence="1">The sequence shown here is derived from an EMBL/GenBank/DDBJ whole genome shotgun (WGS) entry which is preliminary data.</text>
</comment>
<protein>
    <submittedName>
        <fullName evidence="1">Carbohydrate esterase family 4 protein</fullName>
    </submittedName>
</protein>
<gene>
    <name evidence="1" type="ORF">BV22DRAFT_1066929</name>
</gene>
<name>A0ACB8BFQ5_9AGAM</name>
<organism evidence="1 2">
    <name type="scientific">Leucogyrophana mollusca</name>
    <dbReference type="NCBI Taxonomy" id="85980"/>
    <lineage>
        <taxon>Eukaryota</taxon>
        <taxon>Fungi</taxon>
        <taxon>Dikarya</taxon>
        <taxon>Basidiomycota</taxon>
        <taxon>Agaricomycotina</taxon>
        <taxon>Agaricomycetes</taxon>
        <taxon>Agaricomycetidae</taxon>
        <taxon>Boletales</taxon>
        <taxon>Boletales incertae sedis</taxon>
        <taxon>Leucogyrophana</taxon>
    </lineage>
</organism>
<accession>A0ACB8BFQ5</accession>
<evidence type="ECO:0000313" key="2">
    <source>
        <dbReference type="Proteomes" id="UP000790709"/>
    </source>
</evidence>
<evidence type="ECO:0000313" key="1">
    <source>
        <dbReference type="EMBL" id="KAH7924384.1"/>
    </source>
</evidence>